<organism evidence="1 2">
    <name type="scientific">Romanomermis culicivorax</name>
    <name type="common">Nematode worm</name>
    <dbReference type="NCBI Taxonomy" id="13658"/>
    <lineage>
        <taxon>Eukaryota</taxon>
        <taxon>Metazoa</taxon>
        <taxon>Ecdysozoa</taxon>
        <taxon>Nematoda</taxon>
        <taxon>Enoplea</taxon>
        <taxon>Dorylaimia</taxon>
        <taxon>Mermithida</taxon>
        <taxon>Mermithoidea</taxon>
        <taxon>Mermithidae</taxon>
        <taxon>Romanomermis</taxon>
    </lineage>
</organism>
<keyword evidence="1" id="KW-1185">Reference proteome</keyword>
<reference evidence="2" key="1">
    <citation type="submission" date="2022-11" db="UniProtKB">
        <authorList>
            <consortium name="WormBaseParasite"/>
        </authorList>
    </citation>
    <scope>IDENTIFICATION</scope>
</reference>
<evidence type="ECO:0000313" key="2">
    <source>
        <dbReference type="WBParaSite" id="nRc.2.0.1.t28873-RA"/>
    </source>
</evidence>
<dbReference type="Proteomes" id="UP000887565">
    <property type="component" value="Unplaced"/>
</dbReference>
<proteinExistence type="predicted"/>
<dbReference type="WBParaSite" id="nRc.2.0.1.t28873-RA">
    <property type="protein sequence ID" value="nRc.2.0.1.t28873-RA"/>
    <property type="gene ID" value="nRc.2.0.1.g28873"/>
</dbReference>
<evidence type="ECO:0000313" key="1">
    <source>
        <dbReference type="Proteomes" id="UP000887565"/>
    </source>
</evidence>
<protein>
    <submittedName>
        <fullName evidence="2">Uncharacterized protein</fullName>
    </submittedName>
</protein>
<accession>A0A915JRY9</accession>
<dbReference type="AlphaFoldDB" id="A0A915JRY9"/>
<sequence length="67" mass="7550">MDEHPSSKLLRSLKAATSKALEVTRQLAMPSDNLPNCNQLGLMDFKDEYDEVKFSNLKCKTCVDGWS</sequence>
<name>A0A915JRY9_ROMCU</name>